<feature type="domain" description="PH" evidence="1">
    <location>
        <begin position="1"/>
        <end position="69"/>
    </location>
</feature>
<dbReference type="SUPFAM" id="SSF50729">
    <property type="entry name" value="PH domain-like"/>
    <property type="match status" value="1"/>
</dbReference>
<dbReference type="PROSITE" id="PS50003">
    <property type="entry name" value="PH_DOMAIN"/>
    <property type="match status" value="1"/>
</dbReference>
<name>X6PF90_RETFI</name>
<protein>
    <recommendedName>
        <fullName evidence="1">PH domain-containing protein</fullName>
    </recommendedName>
</protein>
<reference evidence="2 3" key="1">
    <citation type="journal article" date="2013" name="Curr. Biol.">
        <title>The Genome of the Foraminiferan Reticulomyxa filosa.</title>
        <authorList>
            <person name="Glockner G."/>
            <person name="Hulsmann N."/>
            <person name="Schleicher M."/>
            <person name="Noegel A.A."/>
            <person name="Eichinger L."/>
            <person name="Gallinger C."/>
            <person name="Pawlowski J."/>
            <person name="Sierra R."/>
            <person name="Euteneuer U."/>
            <person name="Pillet L."/>
            <person name="Moustafa A."/>
            <person name="Platzer M."/>
            <person name="Groth M."/>
            <person name="Szafranski K."/>
            <person name="Schliwa M."/>
        </authorList>
    </citation>
    <scope>NUCLEOTIDE SEQUENCE [LARGE SCALE GENOMIC DNA]</scope>
</reference>
<evidence type="ECO:0000259" key="1">
    <source>
        <dbReference type="PROSITE" id="PS50003"/>
    </source>
</evidence>
<evidence type="ECO:0000313" key="2">
    <source>
        <dbReference type="EMBL" id="ETO36724.1"/>
    </source>
</evidence>
<dbReference type="Proteomes" id="UP000023152">
    <property type="component" value="Unassembled WGS sequence"/>
</dbReference>
<dbReference type="EMBL" id="ASPP01000349">
    <property type="protein sequence ID" value="ETO36724.1"/>
    <property type="molecule type" value="Genomic_DNA"/>
</dbReference>
<dbReference type="AlphaFoldDB" id="X6PF90"/>
<proteinExistence type="predicted"/>
<dbReference type="Gene3D" id="2.30.29.30">
    <property type="entry name" value="Pleckstrin-homology domain (PH domain)/Phosphotyrosine-binding domain (PTB)"/>
    <property type="match status" value="1"/>
</dbReference>
<dbReference type="InterPro" id="IPR011993">
    <property type="entry name" value="PH-like_dom_sf"/>
</dbReference>
<dbReference type="InterPro" id="IPR001849">
    <property type="entry name" value="PH_domain"/>
</dbReference>
<organism evidence="2 3">
    <name type="scientific">Reticulomyxa filosa</name>
    <dbReference type="NCBI Taxonomy" id="46433"/>
    <lineage>
        <taxon>Eukaryota</taxon>
        <taxon>Sar</taxon>
        <taxon>Rhizaria</taxon>
        <taxon>Retaria</taxon>
        <taxon>Foraminifera</taxon>
        <taxon>Monothalamids</taxon>
        <taxon>Reticulomyxidae</taxon>
        <taxon>Reticulomyxa</taxon>
    </lineage>
</organism>
<comment type="caution">
    <text evidence="2">The sequence shown here is derived from an EMBL/GenBank/DDBJ whole genome shotgun (WGS) entry which is preliminary data.</text>
</comment>
<feature type="non-terminal residue" evidence="2">
    <location>
        <position position="1"/>
    </location>
</feature>
<keyword evidence="3" id="KW-1185">Reference proteome</keyword>
<dbReference type="OrthoDB" id="8860305at2759"/>
<evidence type="ECO:0000313" key="3">
    <source>
        <dbReference type="Proteomes" id="UP000023152"/>
    </source>
</evidence>
<gene>
    <name evidence="2" type="ORF">RFI_00338</name>
</gene>
<sequence>WIDDPLDIHQRRKFQNSLTLLQLSAVNVDESDKKKCRFFVVSPRKKYLFRGGNQAERDTWVHGLNLHLKALADSMNFINDTVLFRKKTMNNVAILQRRGKI</sequence>
<accession>X6PF90</accession>